<dbReference type="PRINTS" id="PR00080">
    <property type="entry name" value="SDRFAMILY"/>
</dbReference>
<dbReference type="Gene3D" id="3.40.50.720">
    <property type="entry name" value="NAD(P)-binding Rossmann-like Domain"/>
    <property type="match status" value="1"/>
</dbReference>
<comment type="caution">
    <text evidence="4">The sequence shown here is derived from an EMBL/GenBank/DDBJ whole genome shotgun (WGS) entry which is preliminary data.</text>
</comment>
<evidence type="ECO:0000313" key="4">
    <source>
        <dbReference type="EMBL" id="MBB6181937.1"/>
    </source>
</evidence>
<dbReference type="SMART" id="SM00822">
    <property type="entry name" value="PKS_KR"/>
    <property type="match status" value="1"/>
</dbReference>
<dbReference type="Proteomes" id="UP000535501">
    <property type="component" value="Unassembled WGS sequence"/>
</dbReference>
<reference evidence="4 5" key="1">
    <citation type="submission" date="2020-08" db="EMBL/GenBank/DDBJ databases">
        <title>Genomic Encyclopedia of Type Strains, Phase IV (KMG-IV): sequencing the most valuable type-strain genomes for metagenomic binning, comparative biology and taxonomic classification.</title>
        <authorList>
            <person name="Goeker M."/>
        </authorList>
    </citation>
    <scope>NUCLEOTIDE SEQUENCE [LARGE SCALE GENOMIC DNA]</scope>
    <source>
        <strain evidence="4 5">DSM 102134</strain>
    </source>
</reference>
<evidence type="ECO:0000256" key="2">
    <source>
        <dbReference type="ARBA" id="ARBA00023002"/>
    </source>
</evidence>
<dbReference type="InterPro" id="IPR002347">
    <property type="entry name" value="SDR_fam"/>
</dbReference>
<dbReference type="FunFam" id="3.40.50.720:FF:000084">
    <property type="entry name" value="Short-chain dehydrogenase reductase"/>
    <property type="match status" value="1"/>
</dbReference>
<dbReference type="RefSeq" id="WP_172977914.1">
    <property type="nucleotide sequence ID" value="NZ_JACHEJ010000015.1"/>
</dbReference>
<comment type="similarity">
    <text evidence="1">Belongs to the short-chain dehydrogenases/reductases (SDR) family.</text>
</comment>
<evidence type="ECO:0000313" key="5">
    <source>
        <dbReference type="Proteomes" id="UP000535501"/>
    </source>
</evidence>
<dbReference type="AlphaFoldDB" id="A0A7X0DEH7"/>
<dbReference type="InterPro" id="IPR050259">
    <property type="entry name" value="SDR"/>
</dbReference>
<sequence>MSGRNAIVIGGARGIGYAVARELGAAGAAVAIADIDEAAANQAAARLSKDAGVATVGVRMDVSDLDSVKAGFGAAGAAIGPLGIVVNTAAIVDDKLFVESTPQDWRRMVDICLLGPMNVLHVALPSMRAEKYGRVVCLASDSARVGQARLSYYAAAKAGVIALVKSVAQEVGRDGITLNVVSPGATNTELRMNREASLRAEIGEEKYAGRQEKVLRMYPMRRIGEPEDISAMTAFLASDRASWITGQVISVNGGFVMP</sequence>
<keyword evidence="5" id="KW-1185">Reference proteome</keyword>
<name>A0A7X0DEH7_9HYPH</name>
<accession>A0A7X0DEH7</accession>
<protein>
    <submittedName>
        <fullName evidence="4">NAD(P)-dependent dehydrogenase (Short-subunit alcohol dehydrogenase family)</fullName>
    </submittedName>
</protein>
<proteinExistence type="inferred from homology"/>
<dbReference type="SUPFAM" id="SSF51735">
    <property type="entry name" value="NAD(P)-binding Rossmann-fold domains"/>
    <property type="match status" value="1"/>
</dbReference>
<dbReference type="Pfam" id="PF13561">
    <property type="entry name" value="adh_short_C2"/>
    <property type="match status" value="1"/>
</dbReference>
<organism evidence="4 5">
    <name type="scientific">Pseudorhizobium flavum</name>
    <dbReference type="NCBI Taxonomy" id="1335061"/>
    <lineage>
        <taxon>Bacteria</taxon>
        <taxon>Pseudomonadati</taxon>
        <taxon>Pseudomonadota</taxon>
        <taxon>Alphaproteobacteria</taxon>
        <taxon>Hyphomicrobiales</taxon>
        <taxon>Rhizobiaceae</taxon>
        <taxon>Rhizobium/Agrobacterium group</taxon>
        <taxon>Pseudorhizobium</taxon>
    </lineage>
</organism>
<evidence type="ECO:0000256" key="1">
    <source>
        <dbReference type="ARBA" id="ARBA00006484"/>
    </source>
</evidence>
<dbReference type="PANTHER" id="PTHR42879">
    <property type="entry name" value="3-OXOACYL-(ACYL-CARRIER-PROTEIN) REDUCTASE"/>
    <property type="match status" value="1"/>
</dbReference>
<dbReference type="InterPro" id="IPR057326">
    <property type="entry name" value="KR_dom"/>
</dbReference>
<dbReference type="GO" id="GO:0032787">
    <property type="term" value="P:monocarboxylic acid metabolic process"/>
    <property type="evidence" value="ECO:0007669"/>
    <property type="project" value="UniProtKB-ARBA"/>
</dbReference>
<keyword evidence="2" id="KW-0560">Oxidoreductase</keyword>
<dbReference type="InterPro" id="IPR020904">
    <property type="entry name" value="Sc_DH/Rdtase_CS"/>
</dbReference>
<dbReference type="EMBL" id="JACHEJ010000015">
    <property type="protein sequence ID" value="MBB6181937.1"/>
    <property type="molecule type" value="Genomic_DNA"/>
</dbReference>
<dbReference type="PROSITE" id="PS00061">
    <property type="entry name" value="ADH_SHORT"/>
    <property type="match status" value="1"/>
</dbReference>
<dbReference type="PRINTS" id="PR00081">
    <property type="entry name" value="GDHRDH"/>
</dbReference>
<dbReference type="GO" id="GO:0016491">
    <property type="term" value="F:oxidoreductase activity"/>
    <property type="evidence" value="ECO:0007669"/>
    <property type="project" value="UniProtKB-KW"/>
</dbReference>
<gene>
    <name evidence="4" type="ORF">HNQ75_003925</name>
</gene>
<dbReference type="InterPro" id="IPR036291">
    <property type="entry name" value="NAD(P)-bd_dom_sf"/>
</dbReference>
<dbReference type="PANTHER" id="PTHR42879:SF2">
    <property type="entry name" value="3-OXOACYL-[ACYL-CARRIER-PROTEIN] REDUCTASE FABG"/>
    <property type="match status" value="1"/>
</dbReference>
<evidence type="ECO:0000259" key="3">
    <source>
        <dbReference type="SMART" id="SM00822"/>
    </source>
</evidence>
<feature type="domain" description="Ketoreductase" evidence="3">
    <location>
        <begin position="4"/>
        <end position="184"/>
    </location>
</feature>